<keyword evidence="3" id="KW-1185">Reference proteome</keyword>
<feature type="transmembrane region" description="Helical" evidence="1">
    <location>
        <begin position="182"/>
        <end position="201"/>
    </location>
</feature>
<accession>A0ABT1S6F7</accession>
<dbReference type="EMBL" id="JANGAC010000002">
    <property type="protein sequence ID" value="MCQ4922053.1"/>
    <property type="molecule type" value="Genomic_DNA"/>
</dbReference>
<name>A0ABT1S6F7_9FIRM</name>
<gene>
    <name evidence="2" type="ORF">NE686_03065</name>
</gene>
<evidence type="ECO:0000313" key="3">
    <source>
        <dbReference type="Proteomes" id="UP001524478"/>
    </source>
</evidence>
<protein>
    <recommendedName>
        <fullName evidence="4">CPBP family intramembrane metalloprotease</fullName>
    </recommendedName>
</protein>
<feature type="transmembrane region" description="Helical" evidence="1">
    <location>
        <begin position="126"/>
        <end position="146"/>
    </location>
</feature>
<keyword evidence="1" id="KW-0472">Membrane</keyword>
<proteinExistence type="predicted"/>
<keyword evidence="1" id="KW-1133">Transmembrane helix</keyword>
<evidence type="ECO:0000313" key="2">
    <source>
        <dbReference type="EMBL" id="MCQ4922053.1"/>
    </source>
</evidence>
<evidence type="ECO:0008006" key="4">
    <source>
        <dbReference type="Google" id="ProtNLM"/>
    </source>
</evidence>
<comment type="caution">
    <text evidence="2">The sequence shown here is derived from an EMBL/GenBank/DDBJ whole genome shotgun (WGS) entry which is preliminary data.</text>
</comment>
<feature type="transmembrane region" description="Helical" evidence="1">
    <location>
        <begin position="49"/>
        <end position="67"/>
    </location>
</feature>
<evidence type="ECO:0000256" key="1">
    <source>
        <dbReference type="SAM" id="Phobius"/>
    </source>
</evidence>
<dbReference type="Proteomes" id="UP001524478">
    <property type="component" value="Unassembled WGS sequence"/>
</dbReference>
<feature type="transmembrane region" description="Helical" evidence="1">
    <location>
        <begin position="88"/>
        <end position="106"/>
    </location>
</feature>
<reference evidence="2 3" key="1">
    <citation type="submission" date="2022-06" db="EMBL/GenBank/DDBJ databases">
        <title>Isolation of gut microbiota from human fecal samples.</title>
        <authorList>
            <person name="Pamer E.G."/>
            <person name="Barat B."/>
            <person name="Waligurski E."/>
            <person name="Medina S."/>
            <person name="Paddock L."/>
            <person name="Mostad J."/>
        </authorList>
    </citation>
    <scope>NUCLEOTIDE SEQUENCE [LARGE SCALE GENOMIC DNA]</scope>
    <source>
        <strain evidence="2 3">DFI.7.95</strain>
    </source>
</reference>
<organism evidence="2 3">
    <name type="scientific">Tissierella carlieri</name>
    <dbReference type="NCBI Taxonomy" id="689904"/>
    <lineage>
        <taxon>Bacteria</taxon>
        <taxon>Bacillati</taxon>
        <taxon>Bacillota</taxon>
        <taxon>Tissierellia</taxon>
        <taxon>Tissierellales</taxon>
        <taxon>Tissierellaceae</taxon>
        <taxon>Tissierella</taxon>
    </lineage>
</organism>
<dbReference type="RefSeq" id="WP_256310383.1">
    <property type="nucleotide sequence ID" value="NZ_JANGAC010000002.1"/>
</dbReference>
<keyword evidence="1" id="KW-0812">Transmembrane</keyword>
<feature type="transmembrane region" description="Helical" evidence="1">
    <location>
        <begin position="7"/>
        <end position="29"/>
    </location>
</feature>
<feature type="transmembrane region" description="Helical" evidence="1">
    <location>
        <begin position="158"/>
        <end position="176"/>
    </location>
</feature>
<sequence>MDNKVTGWDYFSLGMLAFAGLGLEALYAYVLEPMIYGGAMQDWSTSQTIIHWIITCISWGTVSYWLIFASKKKYQFNLFETSDKMTKWQWASVIFCVVIALVASYIDWKGSKVIREFQSKGLLLFVFQYIYYAFETVLFMLIIIFTQKAFEVWYKRKNIPYGGIICGITWGFAHAFTKGSIWIGLEGIVLGFLLGVTYLLVNRDIKKTYIVLFIMFAL</sequence>